<organism evidence="3 4">
    <name type="scientific">Bugula neritina</name>
    <name type="common">Brown bryozoan</name>
    <name type="synonym">Sertularia neritina</name>
    <dbReference type="NCBI Taxonomy" id="10212"/>
    <lineage>
        <taxon>Eukaryota</taxon>
        <taxon>Metazoa</taxon>
        <taxon>Spiralia</taxon>
        <taxon>Lophotrochozoa</taxon>
        <taxon>Bryozoa</taxon>
        <taxon>Gymnolaemata</taxon>
        <taxon>Cheilostomatida</taxon>
        <taxon>Flustrina</taxon>
        <taxon>Buguloidea</taxon>
        <taxon>Bugulidae</taxon>
        <taxon>Bugula</taxon>
    </lineage>
</organism>
<dbReference type="GO" id="GO:0016020">
    <property type="term" value="C:membrane"/>
    <property type="evidence" value="ECO:0007669"/>
    <property type="project" value="TreeGrafter"/>
</dbReference>
<dbReference type="OrthoDB" id="10031169at2759"/>
<evidence type="ECO:0000313" key="3">
    <source>
        <dbReference type="EMBL" id="KAF6036204.1"/>
    </source>
</evidence>
<dbReference type="AlphaFoldDB" id="A0A7J7KE65"/>
<dbReference type="Pfam" id="PF11838">
    <property type="entry name" value="ERAP1_C"/>
    <property type="match status" value="1"/>
</dbReference>
<proteinExistence type="inferred from homology"/>
<dbReference type="Gene3D" id="2.60.40.1910">
    <property type="match status" value="1"/>
</dbReference>
<dbReference type="GO" id="GO:0070006">
    <property type="term" value="F:metalloaminopeptidase activity"/>
    <property type="evidence" value="ECO:0007669"/>
    <property type="project" value="TreeGrafter"/>
</dbReference>
<dbReference type="InterPro" id="IPR050344">
    <property type="entry name" value="Peptidase_M1_aminopeptidases"/>
</dbReference>
<dbReference type="GO" id="GO:0005737">
    <property type="term" value="C:cytoplasm"/>
    <property type="evidence" value="ECO:0007669"/>
    <property type="project" value="TreeGrafter"/>
</dbReference>
<dbReference type="PANTHER" id="PTHR11533:SF174">
    <property type="entry name" value="PUROMYCIN-SENSITIVE AMINOPEPTIDASE-RELATED"/>
    <property type="match status" value="1"/>
</dbReference>
<dbReference type="InterPro" id="IPR024571">
    <property type="entry name" value="ERAP1-like_C_dom"/>
</dbReference>
<dbReference type="EMBL" id="VXIV02000765">
    <property type="protein sequence ID" value="KAF6036204.1"/>
    <property type="molecule type" value="Genomic_DNA"/>
</dbReference>
<dbReference type="GO" id="GO:0008270">
    <property type="term" value="F:zinc ion binding"/>
    <property type="evidence" value="ECO:0007669"/>
    <property type="project" value="TreeGrafter"/>
</dbReference>
<keyword evidence="4" id="KW-1185">Reference proteome</keyword>
<accession>A0A7J7KE65</accession>
<dbReference type="GO" id="GO:0043171">
    <property type="term" value="P:peptide catabolic process"/>
    <property type="evidence" value="ECO:0007669"/>
    <property type="project" value="TreeGrafter"/>
</dbReference>
<sequence length="354" mass="39320">MVPIDIISSADPTKSIYSTVLKEKTTTVTLEGVKPSDWVKLNPGTVGVYRVRYTSEMLDSMIPSVKDLTLPARDRLGLQNDLFALARAGLCSTVDVLKVAEAYRSETDYTVWCDLTANLSAIAVVLQYTDCFDLFRAFKVNLFSDVGKRLGWEKLDNESPLDSMLRTLVLAQLGSSGHPETVSEATSRFDQHLAATKTLDADLRSALYRTSELSEEKVRILRVLGQTPNSEKLKSALQFSISEEVRSQDAVFCIAGATSSAQGRQLSWEFLQSNWTKLSSMYEGGFLLARLVKICTENFADRNKISEIKEFFEKNPAPAANRVIQQSCENIELNAALLERDGDAVKAYLSELTK</sequence>
<dbReference type="Gene3D" id="1.25.50.20">
    <property type="match status" value="2"/>
</dbReference>
<dbReference type="Proteomes" id="UP000593567">
    <property type="component" value="Unassembled WGS sequence"/>
</dbReference>
<reference evidence="3" key="1">
    <citation type="submission" date="2020-06" db="EMBL/GenBank/DDBJ databases">
        <title>Draft genome of Bugula neritina, a colonial animal packing powerful symbionts and potential medicines.</title>
        <authorList>
            <person name="Rayko M."/>
        </authorList>
    </citation>
    <scope>NUCLEOTIDE SEQUENCE [LARGE SCALE GENOMIC DNA]</scope>
    <source>
        <strain evidence="3">Kwan_BN1</strain>
    </source>
</reference>
<dbReference type="GO" id="GO:0005615">
    <property type="term" value="C:extracellular space"/>
    <property type="evidence" value="ECO:0007669"/>
    <property type="project" value="TreeGrafter"/>
</dbReference>
<evidence type="ECO:0000313" key="4">
    <source>
        <dbReference type="Proteomes" id="UP000593567"/>
    </source>
</evidence>
<gene>
    <name evidence="3" type="ORF">EB796_005497</name>
</gene>
<dbReference type="GO" id="GO:0006508">
    <property type="term" value="P:proteolysis"/>
    <property type="evidence" value="ECO:0007669"/>
    <property type="project" value="TreeGrafter"/>
</dbReference>
<dbReference type="PANTHER" id="PTHR11533">
    <property type="entry name" value="PROTEASE M1 ZINC METALLOPROTEASE"/>
    <property type="match status" value="1"/>
</dbReference>
<feature type="domain" description="ERAP1-like C-terminal" evidence="2">
    <location>
        <begin position="38"/>
        <end position="210"/>
    </location>
</feature>
<evidence type="ECO:0000259" key="2">
    <source>
        <dbReference type="Pfam" id="PF11838"/>
    </source>
</evidence>
<name>A0A7J7KE65_BUGNE</name>
<evidence type="ECO:0000256" key="1">
    <source>
        <dbReference type="ARBA" id="ARBA00010136"/>
    </source>
</evidence>
<comment type="caution">
    <text evidence="3">The sequence shown here is derived from an EMBL/GenBank/DDBJ whole genome shotgun (WGS) entry which is preliminary data.</text>
</comment>
<comment type="similarity">
    <text evidence="1">Belongs to the peptidase M1 family.</text>
</comment>
<dbReference type="GO" id="GO:0042277">
    <property type="term" value="F:peptide binding"/>
    <property type="evidence" value="ECO:0007669"/>
    <property type="project" value="TreeGrafter"/>
</dbReference>
<protein>
    <submittedName>
        <fullName evidence="3">NPEPPS</fullName>
    </submittedName>
</protein>